<reference evidence="5 6" key="1">
    <citation type="journal article" date="2024" name="Commun. Biol.">
        <title>Comparative genomic analysis of thermophilic fungi reveals convergent evolutionary adaptations and gene losses.</title>
        <authorList>
            <person name="Steindorff A.S."/>
            <person name="Aguilar-Pontes M.V."/>
            <person name="Robinson A.J."/>
            <person name="Andreopoulos B."/>
            <person name="LaButti K."/>
            <person name="Kuo A."/>
            <person name="Mondo S."/>
            <person name="Riley R."/>
            <person name="Otillar R."/>
            <person name="Haridas S."/>
            <person name="Lipzen A."/>
            <person name="Grimwood J."/>
            <person name="Schmutz J."/>
            <person name="Clum A."/>
            <person name="Reid I.D."/>
            <person name="Moisan M.C."/>
            <person name="Butler G."/>
            <person name="Nguyen T.T.M."/>
            <person name="Dewar K."/>
            <person name="Conant G."/>
            <person name="Drula E."/>
            <person name="Henrissat B."/>
            <person name="Hansel C."/>
            <person name="Singer S."/>
            <person name="Hutchinson M.I."/>
            <person name="de Vries R.P."/>
            <person name="Natvig D.O."/>
            <person name="Powell A.J."/>
            <person name="Tsang A."/>
            <person name="Grigoriev I.V."/>
        </authorList>
    </citation>
    <scope>NUCLEOTIDE SEQUENCE [LARGE SCALE GENOMIC DNA]</scope>
    <source>
        <strain evidence="5 6">ATCC 24622</strain>
    </source>
</reference>
<proteinExistence type="inferred from homology"/>
<dbReference type="Pfam" id="PF13193">
    <property type="entry name" value="AMP-binding_C"/>
    <property type="match status" value="1"/>
</dbReference>
<dbReference type="Proteomes" id="UP001586593">
    <property type="component" value="Unassembled WGS sequence"/>
</dbReference>
<comment type="caution">
    <text evidence="5">The sequence shown here is derived from an EMBL/GenBank/DDBJ whole genome shotgun (WGS) entry which is preliminary data.</text>
</comment>
<evidence type="ECO:0000313" key="6">
    <source>
        <dbReference type="Proteomes" id="UP001586593"/>
    </source>
</evidence>
<protein>
    <recommendedName>
        <fullName evidence="7">4-coumarate--CoA ligase</fullName>
    </recommendedName>
</protein>
<evidence type="ECO:0000259" key="4">
    <source>
        <dbReference type="Pfam" id="PF13193"/>
    </source>
</evidence>
<dbReference type="InterPro" id="IPR025110">
    <property type="entry name" value="AMP-bd_C"/>
</dbReference>
<dbReference type="SUPFAM" id="SSF56801">
    <property type="entry name" value="Acetyl-CoA synthetase-like"/>
    <property type="match status" value="1"/>
</dbReference>
<evidence type="ECO:0000259" key="3">
    <source>
        <dbReference type="Pfam" id="PF00501"/>
    </source>
</evidence>
<dbReference type="EMBL" id="JAZHXJ010000069">
    <property type="protein sequence ID" value="KAL1877094.1"/>
    <property type="molecule type" value="Genomic_DNA"/>
</dbReference>
<evidence type="ECO:0000256" key="1">
    <source>
        <dbReference type="ARBA" id="ARBA00006432"/>
    </source>
</evidence>
<dbReference type="InterPro" id="IPR020845">
    <property type="entry name" value="AMP-binding_CS"/>
</dbReference>
<dbReference type="PANTHER" id="PTHR24096:SF149">
    <property type="entry name" value="AMP-BINDING DOMAIN-CONTAINING PROTEIN-RELATED"/>
    <property type="match status" value="1"/>
</dbReference>
<keyword evidence="6" id="KW-1185">Reference proteome</keyword>
<dbReference type="Pfam" id="PF00501">
    <property type="entry name" value="AMP-binding"/>
    <property type="match status" value="1"/>
</dbReference>
<keyword evidence="2" id="KW-0436">Ligase</keyword>
<dbReference type="PANTHER" id="PTHR24096">
    <property type="entry name" value="LONG-CHAIN-FATTY-ACID--COA LIGASE"/>
    <property type="match status" value="1"/>
</dbReference>
<dbReference type="InterPro" id="IPR000873">
    <property type="entry name" value="AMP-dep_synth/lig_dom"/>
</dbReference>
<gene>
    <name evidence="5" type="ORF">VTK73DRAFT_8902</name>
</gene>
<evidence type="ECO:0000313" key="5">
    <source>
        <dbReference type="EMBL" id="KAL1877094.1"/>
    </source>
</evidence>
<dbReference type="InterPro" id="IPR045851">
    <property type="entry name" value="AMP-bd_C_sf"/>
</dbReference>
<dbReference type="Gene3D" id="3.30.300.30">
    <property type="match status" value="1"/>
</dbReference>
<sequence>MPHSSSFPSLNIPDVDLWTFLCERKEKPFPDDKEIFTEAETDRTYTYSHLRNAAYDFGRGLRELWGWKKGQVLVIYTPNSIDTAVVTLGALWAGGVISPANPLYTVEELTFQLKNSKAKALVTQRPFLDVACQAARNAGIPENRIILVGNNKGDISGPFRHFSNIRGNGADRWRPDVEINAKDDLAFVVYSSGTTGLPKGVCLTHRNMVANVVQFSYVDGSEYRPYGGLDGKGDKLLGVLPLFHIYGLTCLVLSPVALGWHTILMERFHLEKALQLIQKYKITFSYVPPPIVLAFGKDPAVDNYDLTSLRVLHSGAAPLTKELTEAVWNRLKTPVKQGYGLSETSPITHAQRTEEWAKFMGSVGKLFPNMEAKIVDENGNEVAEGKPGELWLKGPNVFKGYLDNPEMTRAAFSLCGFFKTGDVFVRDKWGNYYCVDRLKELIKYKGFPVPPAELEGLLLGHDDVVDVCVIGVEDRAQATEVPRAYVVLKRGVPATESKAAELVEWLAKRVAPHKKLRGGVRFVDQVPKSPSGKILRRIVRDQAKKEVREAAAKL</sequence>
<dbReference type="CDD" id="cd05911">
    <property type="entry name" value="Firefly_Luc_like"/>
    <property type="match status" value="1"/>
</dbReference>
<organism evidence="5 6">
    <name type="scientific">Phialemonium thermophilum</name>
    <dbReference type="NCBI Taxonomy" id="223376"/>
    <lineage>
        <taxon>Eukaryota</taxon>
        <taxon>Fungi</taxon>
        <taxon>Dikarya</taxon>
        <taxon>Ascomycota</taxon>
        <taxon>Pezizomycotina</taxon>
        <taxon>Sordariomycetes</taxon>
        <taxon>Sordariomycetidae</taxon>
        <taxon>Cephalothecales</taxon>
        <taxon>Cephalothecaceae</taxon>
        <taxon>Phialemonium</taxon>
    </lineage>
</organism>
<comment type="similarity">
    <text evidence="1">Belongs to the ATP-dependent AMP-binding enzyme family.</text>
</comment>
<feature type="domain" description="AMP-binding enzyme C-terminal" evidence="4">
    <location>
        <begin position="453"/>
        <end position="533"/>
    </location>
</feature>
<dbReference type="PROSITE" id="PS00455">
    <property type="entry name" value="AMP_BINDING"/>
    <property type="match status" value="1"/>
</dbReference>
<accession>A0ABR3XN24</accession>
<dbReference type="Gene3D" id="3.40.50.12780">
    <property type="entry name" value="N-terminal domain of ligase-like"/>
    <property type="match status" value="1"/>
</dbReference>
<evidence type="ECO:0000256" key="2">
    <source>
        <dbReference type="ARBA" id="ARBA00022598"/>
    </source>
</evidence>
<dbReference type="InterPro" id="IPR042099">
    <property type="entry name" value="ANL_N_sf"/>
</dbReference>
<feature type="domain" description="AMP-dependent synthetase/ligase" evidence="3">
    <location>
        <begin position="25"/>
        <end position="402"/>
    </location>
</feature>
<evidence type="ECO:0008006" key="7">
    <source>
        <dbReference type="Google" id="ProtNLM"/>
    </source>
</evidence>
<name>A0ABR3XN24_9PEZI</name>